<sequence>MSRSKRIEGFRNRPQGVQRPPTGGLHRACLAAGTAGPATTGRSWGKSQKEGIGLRLDPLDSRATASYALAASSAVSKVPNHTLFSSRDP</sequence>
<proteinExistence type="predicted"/>
<keyword evidence="3" id="KW-1185">Reference proteome</keyword>
<evidence type="ECO:0000313" key="2">
    <source>
        <dbReference type="EMBL" id="KAG0496148.1"/>
    </source>
</evidence>
<comment type="caution">
    <text evidence="2">The sequence shown here is derived from an EMBL/GenBank/DDBJ whole genome shotgun (WGS) entry which is preliminary data.</text>
</comment>
<accession>A0A835VGD5</accession>
<name>A0A835VGD5_VANPL</name>
<dbReference type="AlphaFoldDB" id="A0A835VGD5"/>
<feature type="region of interest" description="Disordered" evidence="1">
    <location>
        <begin position="1"/>
        <end position="24"/>
    </location>
</feature>
<reference evidence="2 3" key="1">
    <citation type="journal article" date="2020" name="Nat. Food">
        <title>A phased Vanilla planifolia genome enables genetic improvement of flavour and production.</title>
        <authorList>
            <person name="Hasing T."/>
            <person name="Tang H."/>
            <person name="Brym M."/>
            <person name="Khazi F."/>
            <person name="Huang T."/>
            <person name="Chambers A.H."/>
        </authorList>
    </citation>
    <scope>NUCLEOTIDE SEQUENCE [LARGE SCALE GENOMIC DNA]</scope>
    <source>
        <tissue evidence="2">Leaf</tissue>
    </source>
</reference>
<protein>
    <submittedName>
        <fullName evidence="2">Uncharacterized protein</fullName>
    </submittedName>
</protein>
<gene>
    <name evidence="2" type="ORF">HPP92_000839</name>
</gene>
<dbReference type="EMBL" id="JADCNL010000001">
    <property type="protein sequence ID" value="KAG0496148.1"/>
    <property type="molecule type" value="Genomic_DNA"/>
</dbReference>
<organism evidence="2 3">
    <name type="scientific">Vanilla planifolia</name>
    <name type="common">Vanilla</name>
    <dbReference type="NCBI Taxonomy" id="51239"/>
    <lineage>
        <taxon>Eukaryota</taxon>
        <taxon>Viridiplantae</taxon>
        <taxon>Streptophyta</taxon>
        <taxon>Embryophyta</taxon>
        <taxon>Tracheophyta</taxon>
        <taxon>Spermatophyta</taxon>
        <taxon>Magnoliopsida</taxon>
        <taxon>Liliopsida</taxon>
        <taxon>Asparagales</taxon>
        <taxon>Orchidaceae</taxon>
        <taxon>Vanilloideae</taxon>
        <taxon>Vanilleae</taxon>
        <taxon>Vanilla</taxon>
    </lineage>
</organism>
<evidence type="ECO:0000313" key="3">
    <source>
        <dbReference type="Proteomes" id="UP000636800"/>
    </source>
</evidence>
<dbReference type="OrthoDB" id="733571at2759"/>
<evidence type="ECO:0000256" key="1">
    <source>
        <dbReference type="SAM" id="MobiDB-lite"/>
    </source>
</evidence>
<dbReference type="Proteomes" id="UP000636800">
    <property type="component" value="Chromosome 1"/>
</dbReference>
<feature type="compositionally biased region" description="Basic and acidic residues" evidence="1">
    <location>
        <begin position="1"/>
        <end position="11"/>
    </location>
</feature>